<dbReference type="RefSeq" id="WP_021072879.1">
    <property type="nucleotide sequence ID" value="NZ_FNPC01000001.1"/>
</dbReference>
<dbReference type="CDD" id="cd04301">
    <property type="entry name" value="NAT_SF"/>
    <property type="match status" value="1"/>
</dbReference>
<accession>A0A1H3EDZ4</accession>
<dbReference type="AlphaFoldDB" id="A0A1H3EDZ4"/>
<reference evidence="4" key="1">
    <citation type="submission" date="2016-10" db="EMBL/GenBank/DDBJ databases">
        <authorList>
            <person name="Varghese N."/>
            <person name="Submissions S."/>
        </authorList>
    </citation>
    <scope>NUCLEOTIDE SEQUENCE [LARGE SCALE GENOMIC DNA]</scope>
    <source>
        <strain evidence="4">DC30,IBRC 10041,KCTC 4046</strain>
    </source>
</reference>
<evidence type="ECO:0000313" key="4">
    <source>
        <dbReference type="Proteomes" id="UP000199079"/>
    </source>
</evidence>
<dbReference type="PROSITE" id="PS51186">
    <property type="entry name" value="GNAT"/>
    <property type="match status" value="1"/>
</dbReference>
<dbReference type="InterPro" id="IPR016181">
    <property type="entry name" value="Acyl_CoA_acyltransferase"/>
</dbReference>
<feature type="region of interest" description="Disordered" evidence="1">
    <location>
        <begin position="1"/>
        <end position="44"/>
    </location>
</feature>
<dbReference type="Pfam" id="PF13508">
    <property type="entry name" value="Acetyltransf_7"/>
    <property type="match status" value="1"/>
</dbReference>
<dbReference type="InterPro" id="IPR000182">
    <property type="entry name" value="GNAT_dom"/>
</dbReference>
<dbReference type="Proteomes" id="UP000199079">
    <property type="component" value="Unassembled WGS sequence"/>
</dbReference>
<dbReference type="GeneID" id="43839582"/>
<proteinExistence type="predicted"/>
<keyword evidence="4" id="KW-1185">Reference proteome</keyword>
<dbReference type="Gene3D" id="3.40.630.30">
    <property type="match status" value="1"/>
</dbReference>
<dbReference type="SUPFAM" id="SSF55729">
    <property type="entry name" value="Acyl-CoA N-acyltransferases (Nat)"/>
    <property type="match status" value="1"/>
</dbReference>
<keyword evidence="3" id="KW-0808">Transferase</keyword>
<evidence type="ECO:0000256" key="1">
    <source>
        <dbReference type="SAM" id="MobiDB-lite"/>
    </source>
</evidence>
<evidence type="ECO:0000313" key="3">
    <source>
        <dbReference type="EMBL" id="SDX76931.1"/>
    </source>
</evidence>
<evidence type="ECO:0000259" key="2">
    <source>
        <dbReference type="PROSITE" id="PS51186"/>
    </source>
</evidence>
<sequence>MAPDHESGGRTPPVRTAPGRVRPARPGDSLPLHRLQRHLPDPSPSLLELGLTASGSAGGTVLVSTATAADGTESVVGYVLFVDGPTARHVAELVVGPAFRREGRGRELLSAVRVGTDAPVTLLVAVENEAARSLYESCGFRAVERLPDEYGDRDAVRYRAAVDRSAEADDPQ</sequence>
<dbReference type="EMBL" id="FNPC01000001">
    <property type="protein sequence ID" value="SDX76931.1"/>
    <property type="molecule type" value="Genomic_DNA"/>
</dbReference>
<feature type="domain" description="N-acetyltransferase" evidence="2">
    <location>
        <begin position="19"/>
        <end position="163"/>
    </location>
</feature>
<gene>
    <name evidence="3" type="ORF">SAMN05216564_101398</name>
</gene>
<dbReference type="OrthoDB" id="87545at2157"/>
<organism evidence="3 4">
    <name type="scientific">Halopenitus persicus</name>
    <dbReference type="NCBI Taxonomy" id="1048396"/>
    <lineage>
        <taxon>Archaea</taxon>
        <taxon>Methanobacteriati</taxon>
        <taxon>Methanobacteriota</taxon>
        <taxon>Stenosarchaea group</taxon>
        <taxon>Halobacteria</taxon>
        <taxon>Halobacteriales</taxon>
        <taxon>Haloferacaceae</taxon>
        <taxon>Halopenitus</taxon>
    </lineage>
</organism>
<protein>
    <submittedName>
        <fullName evidence="3">Ribosomal-protein-alanine N-acetyltransferase</fullName>
    </submittedName>
</protein>
<name>A0A1H3EDZ4_9EURY</name>
<dbReference type="GO" id="GO:0016747">
    <property type="term" value="F:acyltransferase activity, transferring groups other than amino-acyl groups"/>
    <property type="evidence" value="ECO:0007669"/>
    <property type="project" value="InterPro"/>
</dbReference>